<keyword evidence="3" id="KW-1185">Reference proteome</keyword>
<gene>
    <name evidence="2" type="ORF">HMPREF0762_00792</name>
</gene>
<dbReference type="Proteomes" id="UP000006001">
    <property type="component" value="Unassembled WGS sequence"/>
</dbReference>
<feature type="transmembrane region" description="Helical" evidence="1">
    <location>
        <begin position="24"/>
        <end position="41"/>
    </location>
</feature>
<dbReference type="STRING" id="649764.HMPREF0762_00792"/>
<keyword evidence="1" id="KW-1133">Transmembrane helix</keyword>
<comment type="caution">
    <text evidence="2">The sequence shown here is derived from an EMBL/GenBank/DDBJ whole genome shotgun (WGS) entry which is preliminary data.</text>
</comment>
<dbReference type="Pfam" id="PF19727">
    <property type="entry name" value="DUF6219"/>
    <property type="match status" value="1"/>
</dbReference>
<organism evidence="2 3">
    <name type="scientific">Slackia exigua (strain ATCC 700122 / DSM 15923 / CIP 105133 / JCM 11022 / KCTC 5966 / S-7)</name>
    <dbReference type="NCBI Taxonomy" id="649764"/>
    <lineage>
        <taxon>Bacteria</taxon>
        <taxon>Bacillati</taxon>
        <taxon>Actinomycetota</taxon>
        <taxon>Coriobacteriia</taxon>
        <taxon>Eggerthellales</taxon>
        <taxon>Eggerthellaceae</taxon>
        <taxon>Slackia</taxon>
    </lineage>
</organism>
<evidence type="ECO:0000313" key="2">
    <source>
        <dbReference type="EMBL" id="EEZ61454.1"/>
    </source>
</evidence>
<keyword evidence="1" id="KW-0472">Membrane</keyword>
<dbReference type="InterPro" id="IPR046191">
    <property type="entry name" value="DUF6219"/>
</dbReference>
<evidence type="ECO:0000256" key="1">
    <source>
        <dbReference type="SAM" id="Phobius"/>
    </source>
</evidence>
<reference evidence="2" key="1">
    <citation type="submission" date="2009-10" db="EMBL/GenBank/DDBJ databases">
        <authorList>
            <person name="Weinstock G."/>
            <person name="Sodergren E."/>
            <person name="Clifton S."/>
            <person name="Fulton L."/>
            <person name="Fulton B."/>
            <person name="Courtney L."/>
            <person name="Fronick C."/>
            <person name="Harrison M."/>
            <person name="Strong C."/>
            <person name="Farmer C."/>
            <person name="Delahaunty K."/>
            <person name="Markovic C."/>
            <person name="Hall O."/>
            <person name="Minx P."/>
            <person name="Tomlinson C."/>
            <person name="Mitreva M."/>
            <person name="Nelson J."/>
            <person name="Hou S."/>
            <person name="Wollam A."/>
            <person name="Pepin K.H."/>
            <person name="Johnson M."/>
            <person name="Bhonagiri V."/>
            <person name="Nash W.E."/>
            <person name="Warren W."/>
            <person name="Chinwalla A."/>
            <person name="Mardis E.R."/>
            <person name="Wilson R.K."/>
        </authorList>
    </citation>
    <scope>NUCLEOTIDE SEQUENCE [LARGE SCALE GENOMIC DNA]</scope>
    <source>
        <strain evidence="2">ATCC 700122</strain>
    </source>
</reference>
<keyword evidence="1" id="KW-0812">Transmembrane</keyword>
<dbReference type="AlphaFoldDB" id="D0WG41"/>
<evidence type="ECO:0000313" key="3">
    <source>
        <dbReference type="Proteomes" id="UP000006001"/>
    </source>
</evidence>
<sequence>MTRSAGALRHETTSRRFPMGSHKFWAVAALVCMICAMYTGAKRTD</sequence>
<proteinExistence type="predicted"/>
<dbReference type="EMBL" id="ACUX02000006">
    <property type="protein sequence ID" value="EEZ61454.1"/>
    <property type="molecule type" value="Genomic_DNA"/>
</dbReference>
<dbReference type="HOGENOM" id="CLU_3205355_0_0_11"/>
<name>D0WG41_SLAES</name>
<protein>
    <submittedName>
        <fullName evidence="2">Uncharacterized protein</fullName>
    </submittedName>
</protein>
<accession>D0WG41</accession>